<keyword evidence="1" id="KW-0812">Transmembrane</keyword>
<proteinExistence type="predicted"/>
<sequence>MTNIAMYSFFVALLFWVQLKLMKKTAQMKEYVTVGFILTLSTVVGLCMTMGFPIMSPSMILQKWLSIFVK</sequence>
<gene>
    <name evidence="2" type="ORF">GC098_19440</name>
</gene>
<reference evidence="2 3" key="1">
    <citation type="submission" date="2019-10" db="EMBL/GenBank/DDBJ databases">
        <title>Description of Paenibacillus terrestris sp. nov.</title>
        <authorList>
            <person name="Carlier A."/>
            <person name="Qi S."/>
        </authorList>
    </citation>
    <scope>NUCLEOTIDE SEQUENCE [LARGE SCALE GENOMIC DNA]</scope>
    <source>
        <strain evidence="2 3">LMG 31458</strain>
    </source>
</reference>
<dbReference type="RefSeq" id="WP_171644983.1">
    <property type="nucleotide sequence ID" value="NZ_WHOA01000127.1"/>
</dbReference>
<feature type="transmembrane region" description="Helical" evidence="1">
    <location>
        <begin position="34"/>
        <end position="55"/>
    </location>
</feature>
<protein>
    <submittedName>
        <fullName evidence="2">Uncharacterized protein</fullName>
    </submittedName>
</protein>
<keyword evidence="3" id="KW-1185">Reference proteome</keyword>
<evidence type="ECO:0000313" key="2">
    <source>
        <dbReference type="EMBL" id="NOU73568.1"/>
    </source>
</evidence>
<feature type="transmembrane region" description="Helical" evidence="1">
    <location>
        <begin position="6"/>
        <end position="22"/>
    </location>
</feature>
<dbReference type="EMBL" id="WHOA01000127">
    <property type="protein sequence ID" value="NOU73568.1"/>
    <property type="molecule type" value="Genomic_DNA"/>
</dbReference>
<comment type="caution">
    <text evidence="2">The sequence shown here is derived from an EMBL/GenBank/DDBJ whole genome shotgun (WGS) entry which is preliminary data.</text>
</comment>
<keyword evidence="1" id="KW-1133">Transmembrane helix</keyword>
<evidence type="ECO:0000313" key="3">
    <source>
        <dbReference type="Proteomes" id="UP000616779"/>
    </source>
</evidence>
<keyword evidence="1" id="KW-0472">Membrane</keyword>
<dbReference type="Proteomes" id="UP000616779">
    <property type="component" value="Unassembled WGS sequence"/>
</dbReference>
<evidence type="ECO:0000256" key="1">
    <source>
        <dbReference type="SAM" id="Phobius"/>
    </source>
</evidence>
<organism evidence="2 3">
    <name type="scientific">Paenibacillus phytorum</name>
    <dbReference type="NCBI Taxonomy" id="2654977"/>
    <lineage>
        <taxon>Bacteria</taxon>
        <taxon>Bacillati</taxon>
        <taxon>Bacillota</taxon>
        <taxon>Bacilli</taxon>
        <taxon>Bacillales</taxon>
        <taxon>Paenibacillaceae</taxon>
        <taxon>Paenibacillus</taxon>
    </lineage>
</organism>
<name>A0ABX1Y0M8_9BACL</name>
<accession>A0ABX1Y0M8</accession>